<comment type="caution">
    <text evidence="4">The sequence shown here is derived from an EMBL/GenBank/DDBJ whole genome shotgun (WGS) entry which is preliminary data.</text>
</comment>
<evidence type="ECO:0000259" key="2">
    <source>
        <dbReference type="Pfam" id="PF13598"/>
    </source>
</evidence>
<evidence type="ECO:0000313" key="5">
    <source>
        <dbReference type="Proteomes" id="UP000288096"/>
    </source>
</evidence>
<sequence>MSGQFVQDRFIAQNDGNRIEEVVVFKDRAYVKRRAQVAAARGINRVLMEILALEPDPDSIQAAVRGDGELLSVQYREIPVRESPRQDVQTLEKKRKQLVHKKSALLGERAVKEKQTVFLDSVLGFADTEIPKSLKTQFPDTEDLENLLGFLGENYQQIGAQARDLDKRVEVLEEEIAVLDRALTLLRHPETAIRRVVEVLFDARKDQEIGIEAAYVTENASWEPVYKVDVSPDLSGLSMTLFARIRQQTGEAWADIRLSVSKAVPVSGAALPDPESWHLSLPSSVPPIAIAGKARISKAHTDTDYDLEEPDEAGASPPFAASDAPVTEAGFRQAAERELPLAFEYELPQRIHMPSGDSETLLPLHTRKPEGEFFFYTVPREDPLPYLVCRVVADSRLLAGRVNVHFGGRFVGSTALSAREAGAELLINLGVDRGVQVRREKLTDKLTETFFGMMDRSAVARELEYRIVVENLKAEAVRVWLFDAVPVSTTDRVQVKGIEITPEPDVADEQDREGVMRWEFELTPGGVQEIRTRFFVKYPRHSPLLGL</sequence>
<proteinExistence type="predicted"/>
<dbReference type="PANTHER" id="PTHR31005:SF8">
    <property type="entry name" value="DUF4139 DOMAIN-CONTAINING PROTEIN"/>
    <property type="match status" value="1"/>
</dbReference>
<dbReference type="Pfam" id="PF13600">
    <property type="entry name" value="DUF4140"/>
    <property type="match status" value="1"/>
</dbReference>
<protein>
    <recommendedName>
        <fullName evidence="6">Mucoidy inhibitor MuiA family protein</fullName>
    </recommendedName>
</protein>
<evidence type="ECO:0000259" key="3">
    <source>
        <dbReference type="Pfam" id="PF13600"/>
    </source>
</evidence>
<dbReference type="RefSeq" id="WP_124330481.1">
    <property type="nucleotide sequence ID" value="NZ_BEXT01000001.1"/>
</dbReference>
<evidence type="ECO:0000256" key="1">
    <source>
        <dbReference type="SAM" id="Coils"/>
    </source>
</evidence>
<dbReference type="InterPro" id="IPR025554">
    <property type="entry name" value="DUF4140"/>
</dbReference>
<feature type="domain" description="DUF4140" evidence="3">
    <location>
        <begin position="22"/>
        <end position="118"/>
    </location>
</feature>
<reference evidence="5" key="1">
    <citation type="submission" date="2017-11" db="EMBL/GenBank/DDBJ databases">
        <authorList>
            <person name="Watanabe M."/>
            <person name="Kojima H."/>
        </authorList>
    </citation>
    <scope>NUCLEOTIDE SEQUENCE [LARGE SCALE GENOMIC DNA]</scope>
    <source>
        <strain evidence="5">Tokyo 01</strain>
    </source>
</reference>
<dbReference type="EMBL" id="BEXT01000001">
    <property type="protein sequence ID" value="GBC63414.1"/>
    <property type="molecule type" value="Genomic_DNA"/>
</dbReference>
<dbReference type="Proteomes" id="UP000288096">
    <property type="component" value="Unassembled WGS sequence"/>
</dbReference>
<accession>A0A401G2G5</accession>
<reference evidence="5" key="2">
    <citation type="submission" date="2019-01" db="EMBL/GenBank/DDBJ databases">
        <title>Genome sequence of Desulfonema ishimotonii strain Tokyo 01.</title>
        <authorList>
            <person name="Fukui M."/>
        </authorList>
    </citation>
    <scope>NUCLEOTIDE SEQUENCE [LARGE SCALE GENOMIC DNA]</scope>
    <source>
        <strain evidence="5">Tokyo 01</strain>
    </source>
</reference>
<gene>
    <name evidence="4" type="ORF">DENIS_4408</name>
</gene>
<dbReference type="InterPro" id="IPR037291">
    <property type="entry name" value="DUF4139"/>
</dbReference>
<dbReference type="NCBIfam" id="TIGR02231">
    <property type="entry name" value="mucoidy inhibitor MuiA family protein"/>
    <property type="match status" value="1"/>
</dbReference>
<dbReference type="Pfam" id="PF13598">
    <property type="entry name" value="DUF4139"/>
    <property type="match status" value="1"/>
</dbReference>
<dbReference type="OrthoDB" id="9777444at2"/>
<evidence type="ECO:0008006" key="6">
    <source>
        <dbReference type="Google" id="ProtNLM"/>
    </source>
</evidence>
<dbReference type="InterPro" id="IPR011935">
    <property type="entry name" value="CHP02231"/>
</dbReference>
<dbReference type="PANTHER" id="PTHR31005">
    <property type="entry name" value="DUF4139 DOMAIN-CONTAINING PROTEIN"/>
    <property type="match status" value="1"/>
</dbReference>
<keyword evidence="5" id="KW-1185">Reference proteome</keyword>
<name>A0A401G2G5_9BACT</name>
<feature type="coiled-coil region" evidence="1">
    <location>
        <begin position="155"/>
        <end position="182"/>
    </location>
</feature>
<dbReference type="AlphaFoldDB" id="A0A401G2G5"/>
<organism evidence="4 5">
    <name type="scientific">Desulfonema ishimotonii</name>
    <dbReference type="NCBI Taxonomy" id="45657"/>
    <lineage>
        <taxon>Bacteria</taxon>
        <taxon>Pseudomonadati</taxon>
        <taxon>Thermodesulfobacteriota</taxon>
        <taxon>Desulfobacteria</taxon>
        <taxon>Desulfobacterales</taxon>
        <taxon>Desulfococcaceae</taxon>
        <taxon>Desulfonema</taxon>
    </lineage>
</organism>
<evidence type="ECO:0000313" key="4">
    <source>
        <dbReference type="EMBL" id="GBC63414.1"/>
    </source>
</evidence>
<keyword evidence="1" id="KW-0175">Coiled coil</keyword>
<feature type="domain" description="DUF4139" evidence="2">
    <location>
        <begin position="212"/>
        <end position="540"/>
    </location>
</feature>